<evidence type="ECO:0000313" key="1">
    <source>
        <dbReference type="EMBL" id="KTT24788.1"/>
    </source>
</evidence>
<dbReference type="RefSeq" id="WP_058641025.1">
    <property type="nucleotide sequence ID" value="NZ_LDSL01000038.1"/>
</dbReference>
<dbReference type="AlphaFoldDB" id="A0A147H4M1"/>
<dbReference type="OrthoDB" id="9879092at2"/>
<gene>
    <name evidence="1" type="ORF">NS331_05635</name>
</gene>
<comment type="caution">
    <text evidence="1">The sequence shown here is derived from an EMBL/GenBank/DDBJ whole genome shotgun (WGS) entry which is preliminary data.</text>
</comment>
<proteinExistence type="predicted"/>
<dbReference type="Proteomes" id="UP000072741">
    <property type="component" value="Unassembled WGS sequence"/>
</dbReference>
<keyword evidence="2" id="KW-1185">Reference proteome</keyword>
<accession>A0A147H4M1</accession>
<organism evidence="1 2">
    <name type="scientific">Pseudacidovorax intermedius</name>
    <dbReference type="NCBI Taxonomy" id="433924"/>
    <lineage>
        <taxon>Bacteria</taxon>
        <taxon>Pseudomonadati</taxon>
        <taxon>Pseudomonadota</taxon>
        <taxon>Betaproteobacteria</taxon>
        <taxon>Burkholderiales</taxon>
        <taxon>Comamonadaceae</taxon>
        <taxon>Pseudacidovorax</taxon>
    </lineage>
</organism>
<sequence>MNARITVADGASDGAGAGRAAQPALCETPQMILAAMAATVEDQLMPRLTDAPARAAAASLLQVIAQLGATVAWDPAPLAARLAARQALLAQPPVADAPGVPRPMPAATDAVALEQAIHACDAWAEAQVPPGAQPVPPDLDAWLLAYGRVAAEADLRFMAPTHLGRLTRKRAPAPSAAPAGPRP</sequence>
<reference evidence="1 2" key="1">
    <citation type="journal article" date="2016" name="Front. Microbiol.">
        <title>Genomic Resource of Rice Seed Associated Bacteria.</title>
        <authorList>
            <person name="Midha S."/>
            <person name="Bansal K."/>
            <person name="Sharma S."/>
            <person name="Kumar N."/>
            <person name="Patil P.P."/>
            <person name="Chaudhry V."/>
            <person name="Patil P.B."/>
        </authorList>
    </citation>
    <scope>NUCLEOTIDE SEQUENCE [LARGE SCALE GENOMIC DNA]</scope>
    <source>
        <strain evidence="1 2">NS331</strain>
    </source>
</reference>
<evidence type="ECO:0000313" key="2">
    <source>
        <dbReference type="Proteomes" id="UP000072741"/>
    </source>
</evidence>
<name>A0A147H4M1_9BURK</name>
<protein>
    <submittedName>
        <fullName evidence="1">Uncharacterized protein</fullName>
    </submittedName>
</protein>
<dbReference type="EMBL" id="LDSL01000038">
    <property type="protein sequence ID" value="KTT24788.1"/>
    <property type="molecule type" value="Genomic_DNA"/>
</dbReference>